<dbReference type="AlphaFoldDB" id="G7GV88"/>
<keyword evidence="1" id="KW-0732">Signal</keyword>
<keyword evidence="3" id="KW-1185">Reference proteome</keyword>
<gene>
    <name evidence="2" type="ORF">GOAMR_69_00310</name>
</gene>
<name>G7GV88_9ACTN</name>
<reference evidence="2 3" key="1">
    <citation type="submission" date="2011-11" db="EMBL/GenBank/DDBJ databases">
        <title>Whole genome shotgun sequence of Gordonia amarae NBRC 15530.</title>
        <authorList>
            <person name="Takarada H."/>
            <person name="Hosoyama A."/>
            <person name="Tsuchikane K."/>
            <person name="Katsumata H."/>
            <person name="Yamazaki S."/>
            <person name="Fujita N."/>
        </authorList>
    </citation>
    <scope>NUCLEOTIDE SEQUENCE [LARGE SCALE GENOMIC DNA]</scope>
    <source>
        <strain evidence="2 3">NBRC 15530</strain>
    </source>
</reference>
<sequence>MRLPAHPSPRSPRRAARLVLAATAIAAATSLTVPAAHAAPTPKSANKIDKRVLNSMGVFAPAIIGAVTTPGPDGRVNAGLIRQARALATAPGVPADAAKMWNTVMDFVGKPGEQRLIAEQKLAAKKVVPAPGTDLKKYAKKKAESDPVIPTGPNAPKIQEFLYPTIGIGCMGTSDGFTASLGRALTTAGPQEAPAPGPKTGEAGYVYTALGTGPAVKNPAQKLWVSWLNIDTGRNGRTELTRNEKINVADGPGTFTGIARTGKGRVISTIHGTVTTKSKGKVASCGIAPTIGLAII</sequence>
<dbReference type="EMBL" id="BAED01000069">
    <property type="protein sequence ID" value="GAB07513.1"/>
    <property type="molecule type" value="Genomic_DNA"/>
</dbReference>
<evidence type="ECO:0000313" key="3">
    <source>
        <dbReference type="Proteomes" id="UP000006023"/>
    </source>
</evidence>
<feature type="chain" id="PRO_5003495536" description="Secreted protein" evidence="1">
    <location>
        <begin position="39"/>
        <end position="296"/>
    </location>
</feature>
<dbReference type="eggNOG" id="ENOG5033SXJ">
    <property type="taxonomic scope" value="Bacteria"/>
</dbReference>
<evidence type="ECO:0000256" key="1">
    <source>
        <dbReference type="SAM" id="SignalP"/>
    </source>
</evidence>
<dbReference type="Proteomes" id="UP000006023">
    <property type="component" value="Unassembled WGS sequence"/>
</dbReference>
<organism evidence="2 3">
    <name type="scientific">Gordonia amarae NBRC 15530</name>
    <dbReference type="NCBI Taxonomy" id="1075090"/>
    <lineage>
        <taxon>Bacteria</taxon>
        <taxon>Bacillati</taxon>
        <taxon>Actinomycetota</taxon>
        <taxon>Actinomycetes</taxon>
        <taxon>Mycobacteriales</taxon>
        <taxon>Gordoniaceae</taxon>
        <taxon>Gordonia</taxon>
    </lineage>
</organism>
<comment type="caution">
    <text evidence="2">The sequence shown here is derived from an EMBL/GenBank/DDBJ whole genome shotgun (WGS) entry which is preliminary data.</text>
</comment>
<proteinExistence type="predicted"/>
<evidence type="ECO:0000313" key="2">
    <source>
        <dbReference type="EMBL" id="GAB07513.1"/>
    </source>
</evidence>
<feature type="signal peptide" evidence="1">
    <location>
        <begin position="1"/>
        <end position="38"/>
    </location>
</feature>
<evidence type="ECO:0008006" key="4">
    <source>
        <dbReference type="Google" id="ProtNLM"/>
    </source>
</evidence>
<accession>G7GV88</accession>
<dbReference type="RefSeq" id="WP_005192403.1">
    <property type="nucleotide sequence ID" value="NZ_BAED01000069.1"/>
</dbReference>
<dbReference type="STRING" id="1075090.GOAMR_69_00310"/>
<protein>
    <recommendedName>
        <fullName evidence="4">Secreted protein</fullName>
    </recommendedName>
</protein>